<dbReference type="RefSeq" id="WP_054319965.1">
    <property type="nucleotide sequence ID" value="NZ_JFAQ01000148.1"/>
</dbReference>
<protein>
    <submittedName>
        <fullName evidence="1">Uncharacterized protein</fullName>
    </submittedName>
</protein>
<dbReference type="AlphaFoldDB" id="A0A0P6VQE7"/>
<evidence type="ECO:0000313" key="1">
    <source>
        <dbReference type="EMBL" id="KPL48375.1"/>
    </source>
</evidence>
<sequence length="325" mass="35764">MAASERGQAFMTLLAHINALPAQSGLPALECLTESVIDLPECEAALRAVLQTPLAAHAQVALDVMEQAEKSGLGALSPQVHLLVLVIHRLPLPECMNVISEVAAQQPGPRARAVALLYHHALVREGDDFRNSSYASVTKKLAWSVIGWDVLPHLAELSVNLPFAHMRFDVHRLLADACSKLYRDGMSEQERMAAHDITASVLLRLTNALSQQPRETRFEAAWKVAEQAKSLDPERHRQVILAIRSQANAITPRSAEFRTWCDERIETLSRTCGRLGEAFAFLVGMQADARWPRTIRLAVPRQADPGLLTRRLAANLPCADAPLPV</sequence>
<gene>
    <name evidence="1" type="ORF">XAXN_14165</name>
</gene>
<accession>A0A0P6VQE7</accession>
<dbReference type="Proteomes" id="UP000054035">
    <property type="component" value="Unassembled WGS sequence"/>
</dbReference>
<comment type="caution">
    <text evidence="1">The sequence shown here is derived from an EMBL/GenBank/DDBJ whole genome shotgun (WGS) entry which is preliminary data.</text>
</comment>
<organism evidence="1 2">
    <name type="scientific">Xanthomonas axonopodis</name>
    <dbReference type="NCBI Taxonomy" id="53413"/>
    <lineage>
        <taxon>Bacteria</taxon>
        <taxon>Pseudomonadati</taxon>
        <taxon>Pseudomonadota</taxon>
        <taxon>Gammaproteobacteria</taxon>
        <taxon>Lysobacterales</taxon>
        <taxon>Lysobacteraceae</taxon>
        <taxon>Xanthomonas</taxon>
    </lineage>
</organism>
<reference evidence="1 2" key="1">
    <citation type="submission" date="2014-02" db="EMBL/GenBank/DDBJ databases">
        <title>Genome sequence of Xanthomonas axonopodis DSM 3585 (T).</title>
        <authorList>
            <person name="Midha S."/>
            <person name="Patil P.B."/>
        </authorList>
    </citation>
    <scope>NUCLEOTIDE SEQUENCE [LARGE SCALE GENOMIC DNA]</scope>
    <source>
        <strain evidence="1 2">DSM 3585</strain>
    </source>
</reference>
<dbReference type="EMBL" id="JFAQ01000148">
    <property type="protein sequence ID" value="KPL48375.1"/>
    <property type="molecule type" value="Genomic_DNA"/>
</dbReference>
<proteinExistence type="predicted"/>
<evidence type="ECO:0000313" key="2">
    <source>
        <dbReference type="Proteomes" id="UP000054035"/>
    </source>
</evidence>
<name>A0A0P6VQE7_9XANT</name>
<dbReference type="PATRIC" id="fig|53413.25.peg.1059"/>